<protein>
    <recommendedName>
        <fullName evidence="3">DUF2591 domain-containing protein</fullName>
    </recommendedName>
</protein>
<dbReference type="InterPro" id="IPR019701">
    <property type="entry name" value="Phage_P22_NinX"/>
</dbReference>
<dbReference type="RefSeq" id="WP_038213468.1">
    <property type="nucleotide sequence ID" value="NZ_CAWLWN010000051.1"/>
</dbReference>
<proteinExistence type="predicted"/>
<organism evidence="1 2">
    <name type="scientific">Xenorhabdus bovienii str. puntauvense</name>
    <dbReference type="NCBI Taxonomy" id="1398201"/>
    <lineage>
        <taxon>Bacteria</taxon>
        <taxon>Pseudomonadati</taxon>
        <taxon>Pseudomonadota</taxon>
        <taxon>Gammaproteobacteria</taxon>
        <taxon>Enterobacterales</taxon>
        <taxon>Morganellaceae</taxon>
        <taxon>Xenorhabdus</taxon>
    </lineage>
</organism>
<reference evidence="1" key="1">
    <citation type="submission" date="2013-07" db="EMBL/GenBank/DDBJ databases">
        <title>Sub-species coevolution in mutualistic symbiosis.</title>
        <authorList>
            <person name="Murfin K."/>
            <person name="Klassen J."/>
            <person name="Lee M."/>
            <person name="Forst S."/>
            <person name="Stock P."/>
            <person name="Goodrich-Blair H."/>
        </authorList>
    </citation>
    <scope>NUCLEOTIDE SEQUENCE [LARGE SCALE GENOMIC DNA]</scope>
    <source>
        <strain evidence="1">Puntauvense</strain>
    </source>
</reference>
<evidence type="ECO:0008006" key="3">
    <source>
        <dbReference type="Google" id="ProtNLM"/>
    </source>
</evidence>
<sequence length="130" mass="14344">MKIKTSELTGRALDWAVCLAIGGAANKDNTEVQAPNRDYYLLSNGKGNFTPSTDWDQCGELMDKYCKSFGMVQRRANETWRAFAYGTPRNGQDTMRLASGDTLQIAFCRALVAARLGDEVDIPDELVEGV</sequence>
<dbReference type="HOGENOM" id="CLU_117618_1_0_6"/>
<dbReference type="Pfam" id="PF10765">
    <property type="entry name" value="Phage_P22_NinX"/>
    <property type="match status" value="1"/>
</dbReference>
<dbReference type="AlphaFoldDB" id="A0A077NKJ2"/>
<dbReference type="Proteomes" id="UP000028511">
    <property type="component" value="Unassembled WGS sequence"/>
</dbReference>
<dbReference type="EMBL" id="CBSW010000258">
    <property type="protein sequence ID" value="CDG98812.1"/>
    <property type="molecule type" value="Genomic_DNA"/>
</dbReference>
<comment type="caution">
    <text evidence="1">The sequence shown here is derived from an EMBL/GenBank/DDBJ whole genome shotgun (WGS) entry which is preliminary data.</text>
</comment>
<evidence type="ECO:0000313" key="2">
    <source>
        <dbReference type="Proteomes" id="UP000028511"/>
    </source>
</evidence>
<name>A0A077NKJ2_XENBV</name>
<evidence type="ECO:0000313" key="1">
    <source>
        <dbReference type="EMBL" id="CDG98812.1"/>
    </source>
</evidence>
<accession>A0A077NKJ2</accession>
<gene>
    <name evidence="1" type="ORF">XBP1_530011</name>
</gene>